<dbReference type="GO" id="GO:0016787">
    <property type="term" value="F:hydrolase activity"/>
    <property type="evidence" value="ECO:0007669"/>
    <property type="project" value="UniProtKB-KW"/>
</dbReference>
<keyword evidence="1" id="KW-0547">Nucleotide-binding</keyword>
<keyword evidence="2" id="KW-0378">Hydrolase</keyword>
<evidence type="ECO:0000256" key="5">
    <source>
        <dbReference type="PROSITE-ProRule" id="PRU00325"/>
    </source>
</evidence>
<dbReference type="GO" id="GO:0008270">
    <property type="term" value="F:zinc ion binding"/>
    <property type="evidence" value="ECO:0007669"/>
    <property type="project" value="UniProtKB-KW"/>
</dbReference>
<dbReference type="GO" id="GO:0004386">
    <property type="term" value="F:helicase activity"/>
    <property type="evidence" value="ECO:0007669"/>
    <property type="project" value="UniProtKB-KW"/>
</dbReference>
<dbReference type="SUPFAM" id="SSF158702">
    <property type="entry name" value="Sec63 N-terminal domain-like"/>
    <property type="match status" value="1"/>
</dbReference>
<dbReference type="Pfam" id="PF00271">
    <property type="entry name" value="Helicase_C"/>
    <property type="match status" value="1"/>
</dbReference>
<keyword evidence="5" id="KW-0479">Metal-binding</keyword>
<feature type="domain" description="Helicase C-terminal" evidence="8">
    <location>
        <begin position="189"/>
        <end position="350"/>
    </location>
</feature>
<dbReference type="InterPro" id="IPR007527">
    <property type="entry name" value="Znf_SWIM"/>
</dbReference>
<dbReference type="SMART" id="SM00487">
    <property type="entry name" value="DEXDc"/>
    <property type="match status" value="1"/>
</dbReference>
<geneLocation type="plasmid" evidence="10">
    <name>pdfi3</name>
</geneLocation>
<dbReference type="Proteomes" id="UP000259030">
    <property type="component" value="Plasmid pDFI3"/>
</dbReference>
<feature type="domain" description="SWIM-type" evidence="6">
    <location>
        <begin position="646"/>
        <end position="685"/>
    </location>
</feature>
<name>A0A221T2V8_9DEIO</name>
<evidence type="ECO:0000259" key="7">
    <source>
        <dbReference type="PROSITE" id="PS51192"/>
    </source>
</evidence>
<evidence type="ECO:0000256" key="4">
    <source>
        <dbReference type="ARBA" id="ARBA00022840"/>
    </source>
</evidence>
<dbReference type="Gene3D" id="3.40.50.300">
    <property type="entry name" value="P-loop containing nucleotide triphosphate hydrolases"/>
    <property type="match status" value="2"/>
</dbReference>
<proteinExistence type="predicted"/>
<dbReference type="PANTHER" id="PTHR47961">
    <property type="entry name" value="DNA POLYMERASE THETA, PUTATIVE (AFU_ORTHOLOGUE AFUA_1G05260)-RELATED"/>
    <property type="match status" value="1"/>
</dbReference>
<dbReference type="InterPro" id="IPR014001">
    <property type="entry name" value="Helicase_ATP-bd"/>
</dbReference>
<dbReference type="PROSITE" id="PS51192">
    <property type="entry name" value="HELICASE_ATP_BIND_1"/>
    <property type="match status" value="1"/>
</dbReference>
<dbReference type="SMART" id="SM00490">
    <property type="entry name" value="HELICc"/>
    <property type="match status" value="1"/>
</dbReference>
<evidence type="ECO:0000259" key="6">
    <source>
        <dbReference type="PROSITE" id="PS50966"/>
    </source>
</evidence>
<dbReference type="RefSeq" id="WP_027464337.1">
    <property type="nucleotide sequence ID" value="NZ_CP021084.1"/>
</dbReference>
<reference evidence="9 10" key="1">
    <citation type="submission" date="2017-05" db="EMBL/GenBank/DDBJ databases">
        <title>The complete genome sequence of Deinococcus ficus isolated from the rhizosphere of the Ficus religiosa L. in Taiwan.</title>
        <authorList>
            <person name="Wu K.-M."/>
            <person name="Liao T.-L."/>
            <person name="Liu Y.-M."/>
            <person name="Young C.-C."/>
            <person name="Tsai S.-F."/>
        </authorList>
    </citation>
    <scope>NUCLEOTIDE SEQUENCE [LARGE SCALE GENOMIC DNA]</scope>
    <source>
        <strain evidence="9 10">CC-FR2-10</strain>
        <plasmid evidence="10">pdfi3</plasmid>
    </source>
</reference>
<dbReference type="PROSITE" id="PS51194">
    <property type="entry name" value="HELICASE_CTER"/>
    <property type="match status" value="1"/>
</dbReference>
<dbReference type="PROSITE" id="PS50966">
    <property type="entry name" value="ZF_SWIM"/>
    <property type="match status" value="1"/>
</dbReference>
<keyword evidence="9" id="KW-0614">Plasmid</keyword>
<keyword evidence="5" id="KW-0862">Zinc</keyword>
<dbReference type="GO" id="GO:0003676">
    <property type="term" value="F:nucleic acid binding"/>
    <property type="evidence" value="ECO:0007669"/>
    <property type="project" value="InterPro"/>
</dbReference>
<dbReference type="SUPFAM" id="SSF52540">
    <property type="entry name" value="P-loop containing nucleoside triphosphate hydrolases"/>
    <property type="match status" value="1"/>
</dbReference>
<dbReference type="PANTHER" id="PTHR47961:SF6">
    <property type="entry name" value="DNA-DIRECTED DNA POLYMERASE"/>
    <property type="match status" value="1"/>
</dbReference>
<evidence type="ECO:0000259" key="8">
    <source>
        <dbReference type="PROSITE" id="PS51194"/>
    </source>
</evidence>
<dbReference type="GO" id="GO:0005524">
    <property type="term" value="F:ATP binding"/>
    <property type="evidence" value="ECO:0007669"/>
    <property type="project" value="UniProtKB-KW"/>
</dbReference>
<dbReference type="Gene3D" id="1.10.150.20">
    <property type="entry name" value="5' to 3' exonuclease, C-terminal subdomain"/>
    <property type="match status" value="1"/>
</dbReference>
<evidence type="ECO:0000313" key="9">
    <source>
        <dbReference type="EMBL" id="ASN83201.1"/>
    </source>
</evidence>
<keyword evidence="4" id="KW-0067">ATP-binding</keyword>
<keyword evidence="10" id="KW-1185">Reference proteome</keyword>
<dbReference type="Pfam" id="PF00270">
    <property type="entry name" value="DEAD"/>
    <property type="match status" value="1"/>
</dbReference>
<protein>
    <recommendedName>
        <fullName evidence="11">DEAD/DEAH box helicase</fullName>
    </recommendedName>
</protein>
<evidence type="ECO:0008006" key="11">
    <source>
        <dbReference type="Google" id="ProtNLM"/>
    </source>
</evidence>
<keyword evidence="5" id="KW-0863">Zinc-finger</keyword>
<evidence type="ECO:0000256" key="1">
    <source>
        <dbReference type="ARBA" id="ARBA00022741"/>
    </source>
</evidence>
<dbReference type="Pfam" id="PF14520">
    <property type="entry name" value="HHH_5"/>
    <property type="match status" value="1"/>
</dbReference>
<keyword evidence="3" id="KW-0347">Helicase</keyword>
<dbReference type="EMBL" id="CP021084">
    <property type="protein sequence ID" value="ASN83201.1"/>
    <property type="molecule type" value="Genomic_DNA"/>
</dbReference>
<dbReference type="InterPro" id="IPR050474">
    <property type="entry name" value="Hel308_SKI2-like"/>
</dbReference>
<organism evidence="9 10">
    <name type="scientific">Deinococcus ficus</name>
    <dbReference type="NCBI Taxonomy" id="317577"/>
    <lineage>
        <taxon>Bacteria</taxon>
        <taxon>Thermotogati</taxon>
        <taxon>Deinococcota</taxon>
        <taxon>Deinococci</taxon>
        <taxon>Deinococcales</taxon>
        <taxon>Deinococcaceae</taxon>
        <taxon>Deinococcus</taxon>
    </lineage>
</organism>
<feature type="domain" description="Helicase ATP-binding" evidence="7">
    <location>
        <begin position="3"/>
        <end position="170"/>
    </location>
</feature>
<gene>
    <name evidence="9" type="ORF">DFI_18550</name>
</gene>
<dbReference type="InterPro" id="IPR011545">
    <property type="entry name" value="DEAD/DEAH_box_helicase_dom"/>
</dbReference>
<evidence type="ECO:0000256" key="2">
    <source>
        <dbReference type="ARBA" id="ARBA00022801"/>
    </source>
</evidence>
<dbReference type="InterPro" id="IPR027417">
    <property type="entry name" value="P-loop_NTPase"/>
</dbReference>
<evidence type="ECO:0000313" key="10">
    <source>
        <dbReference type="Proteomes" id="UP000259030"/>
    </source>
</evidence>
<dbReference type="InterPro" id="IPR001650">
    <property type="entry name" value="Helicase_C-like"/>
</dbReference>
<evidence type="ECO:0000256" key="3">
    <source>
        <dbReference type="ARBA" id="ARBA00022806"/>
    </source>
</evidence>
<accession>A0A221T2V8</accession>
<dbReference type="KEGG" id="dfc:DFI_18550"/>
<sequence length="698" mass="74789">MSASLTDGQTSALLTLPTGAGKTTLALQAARATLERGDRVLVLVPLRALAAEVEQQWQAALPGFNVQAYRGDRRAARPYRDVDVVIMTADRCELLLRAWRRHHLWLARIRLVVADELHTIADPGRGARLDAALTRLQALLPLAHVLGLTATCGNPDAVAAWLRGVHVGGGTRPVPLKWDVQTVRRVQDKPARLTGALQAGESTLVFVHARARSAELAAHLRAQGVHAEAHHAGLTADQRAEIEARFRRGETTVLIATSALELGVNLPVHHVVLYDLTLADRGHFTPLGINAAWQRAGRAGRDRRMASARVTVIGTPSEDPHRYLTPAFEPLQSALAREDALLDFMLGSLDGGWARTPPQLQRLLASTLAAAQGQLDAQNALSHLIRQGAVDEQQGRLGVTLLGRVASQAMLPVATVKACAHLPQDPTVLDVLLTACQADPGLLPRLPDLAALLVEPVLQLTPSRLLDRGERFSDPALASAALALAACQDGDEEAAAAFGLYRPQVTALRDGLVRVVSAWQAFTPQPKLALVRTMLAAQLPLGAATLALLPGVGHVLARTLAHAGFEDVEALAQADPAAVQVPGIRAERTAQLVDRAERLVATFTEDVTREPAAKDRALPLDWHGHTDPVRLQRALTLTVTPTSQGFIVTGGAAPHHVTPVLHCDCLDHTRTRRCKHVLAVLLAQADPQVIRNADLLSA</sequence>
<dbReference type="AlphaFoldDB" id="A0A221T2V8"/>